<dbReference type="EMBL" id="ML210288">
    <property type="protein sequence ID" value="TFK20789.1"/>
    <property type="molecule type" value="Genomic_DNA"/>
</dbReference>
<reference evidence="2 3" key="1">
    <citation type="journal article" date="2019" name="Nat. Ecol. Evol.">
        <title>Megaphylogeny resolves global patterns of mushroom evolution.</title>
        <authorList>
            <person name="Varga T."/>
            <person name="Krizsan K."/>
            <person name="Foldi C."/>
            <person name="Dima B."/>
            <person name="Sanchez-Garcia M."/>
            <person name="Sanchez-Ramirez S."/>
            <person name="Szollosi G.J."/>
            <person name="Szarkandi J.G."/>
            <person name="Papp V."/>
            <person name="Albert L."/>
            <person name="Andreopoulos W."/>
            <person name="Angelini C."/>
            <person name="Antonin V."/>
            <person name="Barry K.W."/>
            <person name="Bougher N.L."/>
            <person name="Buchanan P."/>
            <person name="Buyck B."/>
            <person name="Bense V."/>
            <person name="Catcheside P."/>
            <person name="Chovatia M."/>
            <person name="Cooper J."/>
            <person name="Damon W."/>
            <person name="Desjardin D."/>
            <person name="Finy P."/>
            <person name="Geml J."/>
            <person name="Haridas S."/>
            <person name="Hughes K."/>
            <person name="Justo A."/>
            <person name="Karasinski D."/>
            <person name="Kautmanova I."/>
            <person name="Kiss B."/>
            <person name="Kocsube S."/>
            <person name="Kotiranta H."/>
            <person name="LaButti K.M."/>
            <person name="Lechner B.E."/>
            <person name="Liimatainen K."/>
            <person name="Lipzen A."/>
            <person name="Lukacs Z."/>
            <person name="Mihaltcheva S."/>
            <person name="Morgado L.N."/>
            <person name="Niskanen T."/>
            <person name="Noordeloos M.E."/>
            <person name="Ohm R.A."/>
            <person name="Ortiz-Santana B."/>
            <person name="Ovrebo C."/>
            <person name="Racz N."/>
            <person name="Riley R."/>
            <person name="Savchenko A."/>
            <person name="Shiryaev A."/>
            <person name="Soop K."/>
            <person name="Spirin V."/>
            <person name="Szebenyi C."/>
            <person name="Tomsovsky M."/>
            <person name="Tulloss R.E."/>
            <person name="Uehling J."/>
            <person name="Grigoriev I.V."/>
            <person name="Vagvolgyi C."/>
            <person name="Papp T."/>
            <person name="Martin F.M."/>
            <person name="Miettinen O."/>
            <person name="Hibbett D.S."/>
            <person name="Nagy L.G."/>
        </authorList>
    </citation>
    <scope>NUCLEOTIDE SEQUENCE [LARGE SCALE GENOMIC DNA]</scope>
    <source>
        <strain evidence="2 3">CBS 121175</strain>
    </source>
</reference>
<sequence>MVRPHQLVLQALLLWVALSPFVQAWDFFEWLEEIEINLPGFESSFLLFAGEVDNLEESVSQSLEGTGISLRDFMDDFKQTYESRLEDLQRNIGGNTTLTEDTGDMGESEELGRSLTLVIDTILEMLFEVCRHRGLGPGSCVRKTVFDRMRVPAIDIVSRISKLAALVICEAMS</sequence>
<evidence type="ECO:0000256" key="1">
    <source>
        <dbReference type="SAM" id="SignalP"/>
    </source>
</evidence>
<name>A0A5C3KKD8_COPMA</name>
<proteinExistence type="predicted"/>
<keyword evidence="1" id="KW-0732">Signal</keyword>
<feature type="chain" id="PRO_5022868758" evidence="1">
    <location>
        <begin position="25"/>
        <end position="173"/>
    </location>
</feature>
<dbReference type="AlphaFoldDB" id="A0A5C3KKD8"/>
<dbReference type="Proteomes" id="UP000307440">
    <property type="component" value="Unassembled WGS sequence"/>
</dbReference>
<accession>A0A5C3KKD8</accession>
<keyword evidence="3" id="KW-1185">Reference proteome</keyword>
<gene>
    <name evidence="2" type="ORF">FA15DRAFT_759153</name>
</gene>
<protein>
    <submittedName>
        <fullName evidence="2">Uncharacterized protein</fullName>
    </submittedName>
</protein>
<evidence type="ECO:0000313" key="2">
    <source>
        <dbReference type="EMBL" id="TFK20789.1"/>
    </source>
</evidence>
<evidence type="ECO:0000313" key="3">
    <source>
        <dbReference type="Proteomes" id="UP000307440"/>
    </source>
</evidence>
<feature type="signal peptide" evidence="1">
    <location>
        <begin position="1"/>
        <end position="24"/>
    </location>
</feature>
<organism evidence="2 3">
    <name type="scientific">Coprinopsis marcescibilis</name>
    <name type="common">Agaric fungus</name>
    <name type="synonym">Psathyrella marcescibilis</name>
    <dbReference type="NCBI Taxonomy" id="230819"/>
    <lineage>
        <taxon>Eukaryota</taxon>
        <taxon>Fungi</taxon>
        <taxon>Dikarya</taxon>
        <taxon>Basidiomycota</taxon>
        <taxon>Agaricomycotina</taxon>
        <taxon>Agaricomycetes</taxon>
        <taxon>Agaricomycetidae</taxon>
        <taxon>Agaricales</taxon>
        <taxon>Agaricineae</taxon>
        <taxon>Psathyrellaceae</taxon>
        <taxon>Coprinopsis</taxon>
    </lineage>
</organism>